<protein>
    <submittedName>
        <fullName evidence="3">Uncharacterized protein</fullName>
    </submittedName>
</protein>
<name>A0A8K1CGU9_PYTOL</name>
<gene>
    <name evidence="3" type="ORF">Poli38472_009751</name>
</gene>
<accession>A0A8K1CGU9</accession>
<feature type="chain" id="PRO_5035471562" evidence="2">
    <location>
        <begin position="23"/>
        <end position="539"/>
    </location>
</feature>
<keyword evidence="4" id="KW-1185">Reference proteome</keyword>
<keyword evidence="1 2" id="KW-0732">Signal</keyword>
<dbReference type="PROSITE" id="PS00306">
    <property type="entry name" value="CASEIN_ALPHA_BETA"/>
    <property type="match status" value="1"/>
</dbReference>
<evidence type="ECO:0000313" key="4">
    <source>
        <dbReference type="Proteomes" id="UP000794436"/>
    </source>
</evidence>
<evidence type="ECO:0000256" key="1">
    <source>
        <dbReference type="ARBA" id="ARBA00022729"/>
    </source>
</evidence>
<dbReference type="InterPro" id="IPR031305">
    <property type="entry name" value="Casein_CS"/>
</dbReference>
<organism evidence="3 4">
    <name type="scientific">Pythium oligandrum</name>
    <name type="common">Mycoparasitic fungus</name>
    <dbReference type="NCBI Taxonomy" id="41045"/>
    <lineage>
        <taxon>Eukaryota</taxon>
        <taxon>Sar</taxon>
        <taxon>Stramenopiles</taxon>
        <taxon>Oomycota</taxon>
        <taxon>Peronosporomycetes</taxon>
        <taxon>Pythiales</taxon>
        <taxon>Pythiaceae</taxon>
        <taxon>Pythium</taxon>
    </lineage>
</organism>
<reference evidence="3" key="1">
    <citation type="submission" date="2019-03" db="EMBL/GenBank/DDBJ databases">
        <title>Long read genome sequence of the mycoparasitic Pythium oligandrum ATCC 38472 isolated from sugarbeet rhizosphere.</title>
        <authorList>
            <person name="Gaulin E."/>
        </authorList>
    </citation>
    <scope>NUCLEOTIDE SEQUENCE</scope>
    <source>
        <strain evidence="3">ATCC 38472_TT</strain>
    </source>
</reference>
<dbReference type="EMBL" id="SPLM01000074">
    <property type="protein sequence ID" value="TMW62258.1"/>
    <property type="molecule type" value="Genomic_DNA"/>
</dbReference>
<evidence type="ECO:0000313" key="3">
    <source>
        <dbReference type="EMBL" id="TMW62258.1"/>
    </source>
</evidence>
<comment type="caution">
    <text evidence="3">The sequence shown here is derived from an EMBL/GenBank/DDBJ whole genome shotgun (WGS) entry which is preliminary data.</text>
</comment>
<sequence>MVNIRALCLLAVALAPSVFVSSTVRVKVTICHGDVPIVKENKTVDALPHWVGPVIGEPIDDACYRKTLATKTCPLGFESDGIASCWAQCPLEYPVECGMECLPQNEDCTEAILKKVTAAATVALNAATLGVFGGLAKASKAATQGFKCGQQLLSVVQNVNGFIDDLKASSVDSTTDEILFALTKSTFVTTDLPVAVAACLGRPVPTSAAKADDIAKIVTTVTETVLEAKSQGKELLEPANFVQFVADVGLGAADVNSEEVSKIKDTVTKGLACGQPVASVVNRVVSMVQEVKTNDSSITVEALRLSVMGSDLVLQDLPDVVNGCFNKSVPDAFKKRDEVLKGAHVILDGVIEASSNEEDKPLSTADYALKIGNMGLDAIALFDPTGLADLASEFLQPICGPTIFIGDVDDGPADQALGLHTIEKAFVNSTGEWKKQGDGNVVITFTSVDDEDVEVIIKSGGDDYDKVEVESGEIVEWSTPLSDLQGKTLYLDRWRPGFLGIPGTGGGSLLLWVPNTASGGLNLSVLINPTSFSDDSSDE</sequence>
<dbReference type="Proteomes" id="UP000794436">
    <property type="component" value="Unassembled WGS sequence"/>
</dbReference>
<dbReference type="AlphaFoldDB" id="A0A8K1CGU9"/>
<evidence type="ECO:0000256" key="2">
    <source>
        <dbReference type="SAM" id="SignalP"/>
    </source>
</evidence>
<feature type="signal peptide" evidence="2">
    <location>
        <begin position="1"/>
        <end position="22"/>
    </location>
</feature>
<dbReference type="OrthoDB" id="155171at2759"/>
<proteinExistence type="predicted"/>